<comment type="caution">
    <text evidence="1">The sequence shown here is derived from an EMBL/GenBank/DDBJ whole genome shotgun (WGS) entry which is preliminary data.</text>
</comment>
<evidence type="ECO:0000313" key="1">
    <source>
        <dbReference type="EMBL" id="MQL95995.1"/>
    </source>
</evidence>
<dbReference type="GO" id="GO:0016925">
    <property type="term" value="P:protein sumoylation"/>
    <property type="evidence" value="ECO:0007669"/>
    <property type="project" value="TreeGrafter"/>
</dbReference>
<dbReference type="AlphaFoldDB" id="A0A843VJ72"/>
<dbReference type="GO" id="GO:0000785">
    <property type="term" value="C:chromatin"/>
    <property type="evidence" value="ECO:0007669"/>
    <property type="project" value="TreeGrafter"/>
</dbReference>
<dbReference type="GO" id="GO:0061665">
    <property type="term" value="F:SUMO ligase activity"/>
    <property type="evidence" value="ECO:0007669"/>
    <property type="project" value="TreeGrafter"/>
</dbReference>
<dbReference type="OrthoDB" id="10263264at2759"/>
<name>A0A843VJ72_COLES</name>
<proteinExistence type="predicted"/>
<sequence length="359" mass="38443">MLVVAQKDNMETSSCLISPPHVNFLVNGRGVERRTTAYVDVGPQFPTDITNMLKYGTNLLQAVGFFGGNYVVAVAFVSKMVSSGIPLLQDYVQPVAATVAQADGSWKIVEDHGAADKPHEMLTGGGDDIIDCEPNGPSNSLSGVVDLTMEEDIPTDVGLNLREIEALNSLLNQSGTSNACVSHGQVRDELWSRISLATTTSVVLGNVSQPNIQIVGAGLHAQNPSLYPVITDAVSPALNREDADNFLLPTSPMQSSMQAQQFLDNWQLQQTHLGNSIRPQTATHSLTSVPSVSVQASPSVLLQSAFQSFAEQGPRMNPTMPDHTTTALTTFLAALRCGGRWEWAGGNRVWSEMAVGRGK</sequence>
<reference evidence="1" key="1">
    <citation type="submission" date="2017-07" db="EMBL/GenBank/DDBJ databases">
        <title>Taro Niue Genome Assembly and Annotation.</title>
        <authorList>
            <person name="Atibalentja N."/>
            <person name="Keating K."/>
            <person name="Fields C.J."/>
        </authorList>
    </citation>
    <scope>NUCLEOTIDE SEQUENCE</scope>
    <source>
        <strain evidence="1">Niue_2</strain>
        <tissue evidence="1">Leaf</tissue>
    </source>
</reference>
<dbReference type="Proteomes" id="UP000652761">
    <property type="component" value="Unassembled WGS sequence"/>
</dbReference>
<keyword evidence="2" id="KW-1185">Reference proteome</keyword>
<accession>A0A843VJ72</accession>
<gene>
    <name evidence="1" type="ORF">Taro_028663</name>
</gene>
<dbReference type="PANTHER" id="PTHR10782:SF4">
    <property type="entry name" value="TONALLI, ISOFORM E"/>
    <property type="match status" value="1"/>
</dbReference>
<dbReference type="PANTHER" id="PTHR10782">
    <property type="entry name" value="ZINC FINGER MIZ DOMAIN-CONTAINING PROTEIN"/>
    <property type="match status" value="1"/>
</dbReference>
<organism evidence="1 2">
    <name type="scientific">Colocasia esculenta</name>
    <name type="common">Wild taro</name>
    <name type="synonym">Arum esculentum</name>
    <dbReference type="NCBI Taxonomy" id="4460"/>
    <lineage>
        <taxon>Eukaryota</taxon>
        <taxon>Viridiplantae</taxon>
        <taxon>Streptophyta</taxon>
        <taxon>Embryophyta</taxon>
        <taxon>Tracheophyta</taxon>
        <taxon>Spermatophyta</taxon>
        <taxon>Magnoliopsida</taxon>
        <taxon>Liliopsida</taxon>
        <taxon>Araceae</taxon>
        <taxon>Aroideae</taxon>
        <taxon>Colocasieae</taxon>
        <taxon>Colocasia</taxon>
    </lineage>
</organism>
<protein>
    <submittedName>
        <fullName evidence="1">Uncharacterized protein</fullName>
    </submittedName>
</protein>
<dbReference type="EMBL" id="NMUH01001864">
    <property type="protein sequence ID" value="MQL95995.1"/>
    <property type="molecule type" value="Genomic_DNA"/>
</dbReference>
<evidence type="ECO:0000313" key="2">
    <source>
        <dbReference type="Proteomes" id="UP000652761"/>
    </source>
</evidence>